<dbReference type="GeneID" id="95590980"/>
<name>A0ABQ3SYA7_9ACTN</name>
<protein>
    <submittedName>
        <fullName evidence="1">Uncharacterized protein</fullName>
    </submittedName>
</protein>
<reference evidence="2" key="1">
    <citation type="submission" date="2023-07" db="EMBL/GenBank/DDBJ databases">
        <title>Whole genome shotgun sequence of Streptomyces nojiriensis NBRC 13794.</title>
        <authorList>
            <person name="Komaki H."/>
            <person name="Tamura T."/>
        </authorList>
    </citation>
    <scope>NUCLEOTIDE SEQUENCE [LARGE SCALE GENOMIC DNA]</scope>
    <source>
        <strain evidence="2">NBRC 13794</strain>
    </source>
</reference>
<evidence type="ECO:0000313" key="2">
    <source>
        <dbReference type="Proteomes" id="UP000613974"/>
    </source>
</evidence>
<proteinExistence type="predicted"/>
<gene>
    <name evidence="1" type="ORF">Snoj_66680</name>
</gene>
<keyword evidence="2" id="KW-1185">Reference proteome</keyword>
<dbReference type="EMBL" id="BNEC01000005">
    <property type="protein sequence ID" value="GHI72750.1"/>
    <property type="molecule type" value="Genomic_DNA"/>
</dbReference>
<dbReference type="Proteomes" id="UP000613974">
    <property type="component" value="Unassembled WGS sequence"/>
</dbReference>
<comment type="caution">
    <text evidence="1">The sequence shown here is derived from an EMBL/GenBank/DDBJ whole genome shotgun (WGS) entry which is preliminary data.</text>
</comment>
<evidence type="ECO:0000313" key="1">
    <source>
        <dbReference type="EMBL" id="GHI72750.1"/>
    </source>
</evidence>
<organism evidence="1 2">
    <name type="scientific">Streptomyces nojiriensis</name>
    <dbReference type="NCBI Taxonomy" id="66374"/>
    <lineage>
        <taxon>Bacteria</taxon>
        <taxon>Bacillati</taxon>
        <taxon>Actinomycetota</taxon>
        <taxon>Actinomycetes</taxon>
        <taxon>Kitasatosporales</taxon>
        <taxon>Streptomycetaceae</taxon>
        <taxon>Streptomyces</taxon>
    </lineage>
</organism>
<sequence length="155" mass="16833">MIALAVLFVAVVEVPALVWFCGLLYAIDHAGETETRATGCGRAMTAVGWKLPPRAERQECLEIDDAAWPSQWSGTFRMPRSEVAAWIDSHPAPRYRNAPTAAGYGRATGDAYGLHLDLDHPRSPNFGNGGIDKVTVEVLWEGADSAAVTFKTFND</sequence>
<dbReference type="RefSeq" id="WP_189734909.1">
    <property type="nucleotide sequence ID" value="NZ_BMRL01000003.1"/>
</dbReference>
<accession>A0ABQ3SYA7</accession>